<dbReference type="SUPFAM" id="SSF52540">
    <property type="entry name" value="P-loop containing nucleoside triphosphate hydrolases"/>
    <property type="match status" value="1"/>
</dbReference>
<dbReference type="PANTHER" id="PTHR36451">
    <property type="entry name" value="PAPS-DEPENDENT SULFOTRANSFERASE STF3"/>
    <property type="match status" value="1"/>
</dbReference>
<dbReference type="OrthoDB" id="9815894at2"/>
<dbReference type="RefSeq" id="WP_080524011.1">
    <property type="nucleotide sequence ID" value="NZ_LPUF01000003.1"/>
</dbReference>
<dbReference type="Gene3D" id="3.40.50.300">
    <property type="entry name" value="P-loop containing nucleotide triphosphate hydrolases"/>
    <property type="match status" value="1"/>
</dbReference>
<sequence length="377" mass="43858">MYFLYWPIFLKLMMRMFTPRYFRPKFVFFVGFIIIPAILCFRLIVVFFQILDFFLFPGFWRIEIKQPLFILSNPRSGSTFLHRMLEKDKQYTYLSLWQSLLNSITLYKLVGFISALDKKIGAPISQIVDAVDRHFFKGWDGLHKAGLRFSEEDEFLFVSSFLAPGLILFFPYLHEVDDVFSLDNLPVKARKCLIKNFRLSVQRHVYATGGNTFLAKNAVAGGRLGIYQEAFPDMRVIHIQSDILRSVASSLSVFSKPWSFHSPACYQRKYESMSVIEMVRTNHQGIINNRQNFTPENSIDIEYDDLVINPEKTVVSIYQHFGMPLNAEYKARLVLDCIAAKSYQSVHEYTIEDYGYTNEEIIQHLADKSIQNLLCVA</sequence>
<evidence type="ECO:0000256" key="1">
    <source>
        <dbReference type="SAM" id="Phobius"/>
    </source>
</evidence>
<dbReference type="InterPro" id="IPR052736">
    <property type="entry name" value="Stf3_sulfotransferase"/>
</dbReference>
<dbReference type="EMBL" id="LPUF01000003">
    <property type="protein sequence ID" value="OQK15782.1"/>
    <property type="molecule type" value="Genomic_DNA"/>
</dbReference>
<keyword evidence="1" id="KW-0472">Membrane</keyword>
<reference evidence="2 3" key="1">
    <citation type="submission" date="2015-12" db="EMBL/GenBank/DDBJ databases">
        <authorList>
            <person name="Shamseldin A."/>
            <person name="Moawad H."/>
            <person name="Abd El-Rahim W.M."/>
            <person name="Sadowsky M.J."/>
        </authorList>
    </citation>
    <scope>NUCLEOTIDE SEQUENCE [LARGE SCALE GENOMIC DNA]</scope>
    <source>
        <strain evidence="2 3">WF1</strain>
    </source>
</reference>
<keyword evidence="1" id="KW-1133">Transmembrane helix</keyword>
<name>A0A1V8M2M3_9GAMM</name>
<dbReference type="Pfam" id="PF13469">
    <property type="entry name" value="Sulfotransfer_3"/>
    <property type="match status" value="1"/>
</dbReference>
<dbReference type="Proteomes" id="UP000191980">
    <property type="component" value="Unassembled WGS sequence"/>
</dbReference>
<gene>
    <name evidence="2" type="ORF">AU255_16435</name>
</gene>
<evidence type="ECO:0000313" key="2">
    <source>
        <dbReference type="EMBL" id="OQK15782.1"/>
    </source>
</evidence>
<dbReference type="PANTHER" id="PTHR36451:SF1">
    <property type="entry name" value="OMEGA-HYDROXY-BETA-DIHYDROMENAQUINONE-9 SULFOTRANSFERASE STF3"/>
    <property type="match status" value="1"/>
</dbReference>
<dbReference type="STRING" id="1420851.AU255_16435"/>
<dbReference type="AlphaFoldDB" id="A0A1V8M2M3"/>
<organism evidence="2 3">
    <name type="scientific">Methyloprofundus sedimenti</name>
    <dbReference type="NCBI Taxonomy" id="1420851"/>
    <lineage>
        <taxon>Bacteria</taxon>
        <taxon>Pseudomonadati</taxon>
        <taxon>Pseudomonadota</taxon>
        <taxon>Gammaproteobacteria</taxon>
        <taxon>Methylococcales</taxon>
        <taxon>Methylococcaceae</taxon>
        <taxon>Methyloprofundus</taxon>
    </lineage>
</organism>
<keyword evidence="3" id="KW-1185">Reference proteome</keyword>
<protein>
    <recommendedName>
        <fullName evidence="4">Sulfotransferase</fullName>
    </recommendedName>
</protein>
<proteinExistence type="predicted"/>
<keyword evidence="1" id="KW-0812">Transmembrane</keyword>
<dbReference type="InterPro" id="IPR027417">
    <property type="entry name" value="P-loop_NTPase"/>
</dbReference>
<comment type="caution">
    <text evidence="2">The sequence shown here is derived from an EMBL/GenBank/DDBJ whole genome shotgun (WGS) entry which is preliminary data.</text>
</comment>
<feature type="transmembrane region" description="Helical" evidence="1">
    <location>
        <begin position="26"/>
        <end position="51"/>
    </location>
</feature>
<evidence type="ECO:0000313" key="3">
    <source>
        <dbReference type="Proteomes" id="UP000191980"/>
    </source>
</evidence>
<evidence type="ECO:0008006" key="4">
    <source>
        <dbReference type="Google" id="ProtNLM"/>
    </source>
</evidence>
<accession>A0A1V8M2M3</accession>